<evidence type="ECO:0000313" key="2">
    <source>
        <dbReference type="EMBL" id="EFF69086.1"/>
    </source>
</evidence>
<comment type="caution">
    <text evidence="2">The sequence shown here is derived from an EMBL/GenBank/DDBJ whole genome shotgun (WGS) entry which is preliminary data.</text>
</comment>
<name>D4RYI6_9FIRM</name>
<feature type="region of interest" description="Disordered" evidence="1">
    <location>
        <begin position="25"/>
        <end position="48"/>
    </location>
</feature>
<sequence length="77" mass="8701">MKKILFAVLAMVPVLCGCSMKKAYKKAASPDMDITEDDTTGNPAKEPEIPRNRVSWTVLMYVCGSDLEFRRQICQME</sequence>
<protein>
    <recommendedName>
        <fullName evidence="4">Lipoprotein</fullName>
    </recommendedName>
</protein>
<dbReference type="HOGENOM" id="CLU_2631485_0_0_9"/>
<evidence type="ECO:0008006" key="4">
    <source>
        <dbReference type="Google" id="ProtNLM"/>
    </source>
</evidence>
<dbReference type="GeneID" id="98917165"/>
<evidence type="ECO:0000256" key="1">
    <source>
        <dbReference type="SAM" id="MobiDB-lite"/>
    </source>
</evidence>
<dbReference type="RefSeq" id="WP_005602069.1">
    <property type="nucleotide sequence ID" value="NZ_GG663521.1"/>
</dbReference>
<dbReference type="PROSITE" id="PS51257">
    <property type="entry name" value="PROKAR_LIPOPROTEIN"/>
    <property type="match status" value="1"/>
</dbReference>
<accession>D4RYI6</accession>
<dbReference type="AlphaFoldDB" id="D4RYI6"/>
<dbReference type="EMBL" id="ABWN01000022">
    <property type="protein sequence ID" value="EFF69086.1"/>
    <property type="molecule type" value="Genomic_DNA"/>
</dbReference>
<gene>
    <name evidence="2" type="ORF">BUTYVIB_00892</name>
</gene>
<keyword evidence="3" id="KW-1185">Reference proteome</keyword>
<proteinExistence type="predicted"/>
<organism evidence="2 3">
    <name type="scientific">Eshraghiella crossota DSM 2876</name>
    <dbReference type="NCBI Taxonomy" id="511680"/>
    <lineage>
        <taxon>Bacteria</taxon>
        <taxon>Bacillati</taxon>
        <taxon>Bacillota</taxon>
        <taxon>Clostridia</taxon>
        <taxon>Lachnospirales</taxon>
        <taxon>Lachnospiraceae</taxon>
        <taxon>Eshraghiella</taxon>
    </lineage>
</organism>
<reference evidence="2 3" key="1">
    <citation type="submission" date="2010-02" db="EMBL/GenBank/DDBJ databases">
        <authorList>
            <person name="Weinstock G."/>
            <person name="Sodergren E."/>
            <person name="Clifton S."/>
            <person name="Fulton L."/>
            <person name="Fulton B."/>
            <person name="Courtney L."/>
            <person name="Fronick C."/>
            <person name="Harrison M."/>
            <person name="Strong C."/>
            <person name="Farmer C."/>
            <person name="Delahaunty K."/>
            <person name="Markovic C."/>
            <person name="Hall O."/>
            <person name="Minx P."/>
            <person name="Tomlinson C."/>
            <person name="Mitreva M."/>
            <person name="Nelson J."/>
            <person name="Hou S."/>
            <person name="Wollam A."/>
            <person name="Pepin K.H."/>
            <person name="Johnson M."/>
            <person name="Bhonagiri V."/>
            <person name="Zhang X."/>
            <person name="Suruliraj S."/>
            <person name="Warren W."/>
            <person name="Chinwalla A."/>
            <person name="Mardis E.R."/>
            <person name="Wilson R.K."/>
        </authorList>
    </citation>
    <scope>NUCLEOTIDE SEQUENCE [LARGE SCALE GENOMIC DNA]</scope>
    <source>
        <strain evidence="2 3">DSM 2876</strain>
    </source>
</reference>
<dbReference type="Proteomes" id="UP000006238">
    <property type="component" value="Unassembled WGS sequence"/>
</dbReference>
<evidence type="ECO:0000313" key="3">
    <source>
        <dbReference type="Proteomes" id="UP000006238"/>
    </source>
</evidence>